<proteinExistence type="predicted"/>
<reference evidence="1" key="1">
    <citation type="submission" date="2020-04" db="EMBL/GenBank/DDBJ databases">
        <authorList>
            <person name="Chiriac C."/>
            <person name="Salcher M."/>
            <person name="Ghai R."/>
            <person name="Kavagutti S V."/>
        </authorList>
    </citation>
    <scope>NUCLEOTIDE SEQUENCE</scope>
</reference>
<sequence>MNYTLTKLDRRHSWHHDFKWMIEFKRPKSWAPHLKSGVLEFDQCRRWFNEKFGWSTDVETRAEIIKESSAAGEYNRHWAYSIQYNEYRLYVADDATLNWFSLTFPQTQHEEPLF</sequence>
<name>A0A6J5LY45_9CAUD</name>
<gene>
    <name evidence="1" type="ORF">UFOVP328_180</name>
</gene>
<dbReference type="EMBL" id="LR796341">
    <property type="protein sequence ID" value="CAB4137987.1"/>
    <property type="molecule type" value="Genomic_DNA"/>
</dbReference>
<organism evidence="1">
    <name type="scientific">uncultured Caudovirales phage</name>
    <dbReference type="NCBI Taxonomy" id="2100421"/>
    <lineage>
        <taxon>Viruses</taxon>
        <taxon>Duplodnaviria</taxon>
        <taxon>Heunggongvirae</taxon>
        <taxon>Uroviricota</taxon>
        <taxon>Caudoviricetes</taxon>
        <taxon>Peduoviridae</taxon>
        <taxon>Maltschvirus</taxon>
        <taxon>Maltschvirus maltsch</taxon>
    </lineage>
</organism>
<accession>A0A6J5LY45</accession>
<evidence type="ECO:0000313" key="1">
    <source>
        <dbReference type="EMBL" id="CAB4137987.1"/>
    </source>
</evidence>
<protein>
    <submittedName>
        <fullName evidence="1">Uncharacterized protein</fullName>
    </submittedName>
</protein>